<dbReference type="PANTHER" id="PTHR37984:SF5">
    <property type="entry name" value="PROTEIN NYNRIN-LIKE"/>
    <property type="match status" value="1"/>
</dbReference>
<dbReference type="Gene3D" id="3.30.70.270">
    <property type="match status" value="2"/>
</dbReference>
<reference evidence="1" key="2">
    <citation type="submission" date="2019-06" db="EMBL/GenBank/DDBJ databases">
        <title>Genomics analysis of Aphanomyces spp. identifies a new class of oomycete effector associated with host adaptation.</title>
        <authorList>
            <person name="Gaulin E."/>
        </authorList>
    </citation>
    <scope>NUCLEOTIDE SEQUENCE</scope>
    <source>
        <strain evidence="1">CBS 578.67</strain>
    </source>
</reference>
<proteinExistence type="predicted"/>
<keyword evidence="3" id="KW-1185">Reference proteome</keyword>
<dbReference type="PANTHER" id="PTHR37984">
    <property type="entry name" value="PROTEIN CBG26694"/>
    <property type="match status" value="1"/>
</dbReference>
<dbReference type="OrthoDB" id="116829at2759"/>
<reference evidence="2 3" key="1">
    <citation type="submission" date="2019-03" db="EMBL/GenBank/DDBJ databases">
        <authorList>
            <person name="Gaulin E."/>
            <person name="Dumas B."/>
        </authorList>
    </citation>
    <scope>NUCLEOTIDE SEQUENCE [LARGE SCALE GENOMIC DNA]</scope>
    <source>
        <strain evidence="2">CBS 568.67</strain>
    </source>
</reference>
<dbReference type="InterPro" id="IPR050951">
    <property type="entry name" value="Retrovirus_Pol_polyprotein"/>
</dbReference>
<accession>A0A485LQM3</accession>
<dbReference type="AlphaFoldDB" id="A0A485LQM3"/>
<evidence type="ECO:0000313" key="1">
    <source>
        <dbReference type="EMBL" id="KAF0685356.1"/>
    </source>
</evidence>
<sequence>MSEHEKHLRTVLEVLRKDNLYARMEKCAFAVNKVDFLGHTISGDELQVDATKVRAIEKWSARTNRKELLSFLGMSGYYRKFIANYANLVLPISDLAKDSAPWKWTNHQGKVFLINRL</sequence>
<dbReference type="EMBL" id="CAADRA010007200">
    <property type="protein sequence ID" value="VFT99386.1"/>
    <property type="molecule type" value="Genomic_DNA"/>
</dbReference>
<evidence type="ECO:0000313" key="2">
    <source>
        <dbReference type="EMBL" id="VFT99386.1"/>
    </source>
</evidence>
<evidence type="ECO:0000313" key="3">
    <source>
        <dbReference type="Proteomes" id="UP000332933"/>
    </source>
</evidence>
<dbReference type="InterPro" id="IPR043502">
    <property type="entry name" value="DNA/RNA_pol_sf"/>
</dbReference>
<dbReference type="SUPFAM" id="SSF56672">
    <property type="entry name" value="DNA/RNA polymerases"/>
    <property type="match status" value="1"/>
</dbReference>
<name>A0A485LQM3_9STRA</name>
<protein>
    <submittedName>
        <fullName evidence="2">Aste57867_22733 protein</fullName>
    </submittedName>
</protein>
<gene>
    <name evidence="2" type="primary">Aste57867_22733</name>
    <name evidence="1" type="ORF">As57867_022663</name>
    <name evidence="2" type="ORF">ASTE57867_22733</name>
</gene>
<dbReference type="InterPro" id="IPR043128">
    <property type="entry name" value="Rev_trsase/Diguanyl_cyclase"/>
</dbReference>
<dbReference type="EMBL" id="VJMH01007174">
    <property type="protein sequence ID" value="KAF0685356.1"/>
    <property type="molecule type" value="Genomic_DNA"/>
</dbReference>
<organism evidence="2 3">
    <name type="scientific">Aphanomyces stellatus</name>
    <dbReference type="NCBI Taxonomy" id="120398"/>
    <lineage>
        <taxon>Eukaryota</taxon>
        <taxon>Sar</taxon>
        <taxon>Stramenopiles</taxon>
        <taxon>Oomycota</taxon>
        <taxon>Saprolegniomycetes</taxon>
        <taxon>Saprolegniales</taxon>
        <taxon>Verrucalvaceae</taxon>
        <taxon>Aphanomyces</taxon>
    </lineage>
</organism>
<dbReference type="Proteomes" id="UP000332933">
    <property type="component" value="Unassembled WGS sequence"/>
</dbReference>